<dbReference type="SUPFAM" id="SSF52833">
    <property type="entry name" value="Thioredoxin-like"/>
    <property type="match status" value="1"/>
</dbReference>
<evidence type="ECO:0000256" key="2">
    <source>
        <dbReference type="PROSITE-ProRule" id="PRU00047"/>
    </source>
</evidence>
<dbReference type="Proteomes" id="UP000078595">
    <property type="component" value="Chromosome 5"/>
</dbReference>
<keyword evidence="2" id="KW-0863">Zinc-finger</keyword>
<dbReference type="SUPFAM" id="SSF57756">
    <property type="entry name" value="Retrovirus zinc finger-like domains"/>
    <property type="match status" value="1"/>
</dbReference>
<organism evidence="5 6">
    <name type="scientific">Kwoniella dejecticola CBS 10117</name>
    <dbReference type="NCBI Taxonomy" id="1296121"/>
    <lineage>
        <taxon>Eukaryota</taxon>
        <taxon>Fungi</taxon>
        <taxon>Dikarya</taxon>
        <taxon>Basidiomycota</taxon>
        <taxon>Agaricomycotina</taxon>
        <taxon>Tremellomycetes</taxon>
        <taxon>Tremellales</taxon>
        <taxon>Cryptococcaceae</taxon>
        <taxon>Kwoniella</taxon>
    </lineage>
</organism>
<dbReference type="EMBL" id="CP144534">
    <property type="protein sequence ID" value="WWC61771.1"/>
    <property type="molecule type" value="Genomic_DNA"/>
</dbReference>
<dbReference type="Gene3D" id="3.40.30.10">
    <property type="entry name" value="Glutaredoxin"/>
    <property type="match status" value="1"/>
</dbReference>
<evidence type="ECO:0000313" key="6">
    <source>
        <dbReference type="Proteomes" id="UP000078595"/>
    </source>
</evidence>
<evidence type="ECO:0000313" key="5">
    <source>
        <dbReference type="EMBL" id="WWC61771.1"/>
    </source>
</evidence>
<feature type="domain" description="CCHC-type" evidence="4">
    <location>
        <begin position="271"/>
        <end position="286"/>
    </location>
</feature>
<feature type="region of interest" description="Disordered" evidence="3">
    <location>
        <begin position="598"/>
        <end position="650"/>
    </location>
</feature>
<keyword evidence="2" id="KW-0862">Zinc</keyword>
<dbReference type="KEGG" id="kdj:28968368"/>
<dbReference type="PANTHER" id="PTHR13316">
    <property type="entry name" value="ZINC FINGER, CCHC DOMAIN CONTAINING 8"/>
    <property type="match status" value="1"/>
</dbReference>
<dbReference type="InterPro" id="IPR036875">
    <property type="entry name" value="Znf_CCHC_sf"/>
</dbReference>
<feature type="compositionally biased region" description="Pro residues" evidence="3">
    <location>
        <begin position="539"/>
        <end position="575"/>
    </location>
</feature>
<dbReference type="GO" id="GO:0003723">
    <property type="term" value="F:RNA binding"/>
    <property type="evidence" value="ECO:0007669"/>
    <property type="project" value="TreeGrafter"/>
</dbReference>
<accession>A0AAJ8MFS3</accession>
<dbReference type="PROSITE" id="PS50158">
    <property type="entry name" value="ZF_CCHC"/>
    <property type="match status" value="1"/>
</dbReference>
<keyword evidence="2" id="KW-0479">Metal-binding</keyword>
<dbReference type="GO" id="GO:0006397">
    <property type="term" value="P:mRNA processing"/>
    <property type="evidence" value="ECO:0007669"/>
    <property type="project" value="UniProtKB-KW"/>
</dbReference>
<dbReference type="InterPro" id="IPR052115">
    <property type="entry name" value="NEXT_complex_subunit_ZCCHC8"/>
</dbReference>
<gene>
    <name evidence="5" type="ORF">I303_104356</name>
</gene>
<feature type="region of interest" description="Disordered" evidence="3">
    <location>
        <begin position="435"/>
        <end position="582"/>
    </location>
</feature>
<dbReference type="GO" id="GO:0008270">
    <property type="term" value="F:zinc ion binding"/>
    <property type="evidence" value="ECO:0007669"/>
    <property type="project" value="UniProtKB-KW"/>
</dbReference>
<proteinExistence type="predicted"/>
<keyword evidence="1" id="KW-0507">mRNA processing</keyword>
<feature type="compositionally biased region" description="Basic and acidic residues" evidence="3">
    <location>
        <begin position="474"/>
        <end position="484"/>
    </location>
</feature>
<dbReference type="RefSeq" id="XP_065825020.1">
    <property type="nucleotide sequence ID" value="XM_065968948.1"/>
</dbReference>
<reference evidence="5" key="2">
    <citation type="submission" date="2024-02" db="EMBL/GenBank/DDBJ databases">
        <title>Comparative genomics of Cryptococcus and Kwoniella reveals pathogenesis evolution and contrasting modes of karyotype evolution via chromosome fusion or intercentromeric recombination.</title>
        <authorList>
            <person name="Coelho M.A."/>
            <person name="David-Palma M."/>
            <person name="Shea T."/>
            <person name="Bowers K."/>
            <person name="McGinley-Smith S."/>
            <person name="Mohammad A.W."/>
            <person name="Gnirke A."/>
            <person name="Yurkov A.M."/>
            <person name="Nowrousian M."/>
            <person name="Sun S."/>
            <person name="Cuomo C.A."/>
            <person name="Heitman J."/>
        </authorList>
    </citation>
    <scope>NUCLEOTIDE SEQUENCE</scope>
    <source>
        <strain evidence="5">CBS 10117</strain>
    </source>
</reference>
<protein>
    <recommendedName>
        <fullName evidence="4">CCHC-type domain-containing protein</fullName>
    </recommendedName>
</protein>
<feature type="compositionally biased region" description="Low complexity" evidence="3">
    <location>
        <begin position="444"/>
        <end position="466"/>
    </location>
</feature>
<keyword evidence="6" id="KW-1185">Reference proteome</keyword>
<sequence length="712" mass="80244">MAPRIRIPTFTLFTGGKECSLCEVAKQDLANVRRSTPFELNLWNIRDPPAGADEREAKKWRRLYQYDIPVLHLGEHRIQKHRIDQDKLRKFIEEWQSSQSGEGRYEEYQSLSRFFTADSALVEEGGSEGFLQYDNVELNEERNLKTLKRKKKSRSTSSSSSSSAPPWRRYIGRIFLQLESPIAEYTPEDEWDIYVDILDSTFKGFSDVPVGSDIEVIDLARPAEIQGDLTFEVDTRPDLVGLEDGGGDVLYDEPLRAVEEDRSKPTSTATCWNCLSPGHAYTSCPEPKNHMIIRHAREAHLFQRDFVMPEHARPALDTYLSMNVTHEEKDRRLELVDKFQAGRISQELEDAICHFDEDAIEDDSQMDLIRQQIEVKRRRKRWDWYDRIMRWGYPPGWIAVKDPIEESRRRIEALQIHEKAFELDLEGDADELQVIGGTLGTPRSSIVDSDSSPSGSESDSGSETSSLLTPSLDNGKRTGERKSSSGDNAKIYTDADMHAAPVQENEKLKPGYPSSPTSRPLVPPISPHRPDEQLKSASNPPPPPPVDMSPPPPPSEEDGAPPPPPPPAEAYPAPPSLISHPNPFLQRHYELQAQIEARARNSHSHRTVIATPPTAPRGHPRQLPATPASLGADRSRPVDQAPAFPHKPPSTLRSAMGHLIEEYGSGAMTPPSMPWNETEGKARRWVKFHTDLFASDRLAPFSEARPFPLGHY</sequence>
<reference evidence="5" key="1">
    <citation type="submission" date="2013-07" db="EMBL/GenBank/DDBJ databases">
        <authorList>
            <consortium name="The Broad Institute Genome Sequencing Platform"/>
            <person name="Cuomo C."/>
            <person name="Litvintseva A."/>
            <person name="Chen Y."/>
            <person name="Heitman J."/>
            <person name="Sun S."/>
            <person name="Springer D."/>
            <person name="Dromer F."/>
            <person name="Young S.K."/>
            <person name="Zeng Q."/>
            <person name="Gargeya S."/>
            <person name="Fitzgerald M."/>
            <person name="Abouelleil A."/>
            <person name="Alvarado L."/>
            <person name="Berlin A.M."/>
            <person name="Chapman S.B."/>
            <person name="Dewar J."/>
            <person name="Goldberg J."/>
            <person name="Griggs A."/>
            <person name="Gujja S."/>
            <person name="Hansen M."/>
            <person name="Howarth C."/>
            <person name="Imamovic A."/>
            <person name="Larimer J."/>
            <person name="McCowan C."/>
            <person name="Murphy C."/>
            <person name="Pearson M."/>
            <person name="Priest M."/>
            <person name="Roberts A."/>
            <person name="Saif S."/>
            <person name="Shea T."/>
            <person name="Sykes S."/>
            <person name="Wortman J."/>
            <person name="Nusbaum C."/>
            <person name="Birren B."/>
        </authorList>
    </citation>
    <scope>NUCLEOTIDE SEQUENCE</scope>
    <source>
        <strain evidence="5">CBS 10117</strain>
    </source>
</reference>
<dbReference type="AlphaFoldDB" id="A0AAJ8MFS3"/>
<evidence type="ECO:0000256" key="1">
    <source>
        <dbReference type="ARBA" id="ARBA00022664"/>
    </source>
</evidence>
<evidence type="ECO:0000259" key="4">
    <source>
        <dbReference type="PROSITE" id="PS50158"/>
    </source>
</evidence>
<dbReference type="GO" id="GO:0071013">
    <property type="term" value="C:catalytic step 2 spliceosome"/>
    <property type="evidence" value="ECO:0007669"/>
    <property type="project" value="TreeGrafter"/>
</dbReference>
<dbReference type="InterPro" id="IPR036249">
    <property type="entry name" value="Thioredoxin-like_sf"/>
</dbReference>
<dbReference type="InterPro" id="IPR008554">
    <property type="entry name" value="Glutaredoxin-like"/>
</dbReference>
<dbReference type="InterPro" id="IPR001878">
    <property type="entry name" value="Znf_CCHC"/>
</dbReference>
<dbReference type="PANTHER" id="PTHR13316:SF0">
    <property type="entry name" value="ZINC FINGER CCHC DOMAIN-CONTAINING PROTEIN 8"/>
    <property type="match status" value="1"/>
</dbReference>
<dbReference type="Pfam" id="PF05768">
    <property type="entry name" value="Glrx-like"/>
    <property type="match status" value="1"/>
</dbReference>
<evidence type="ECO:0000256" key="3">
    <source>
        <dbReference type="SAM" id="MobiDB-lite"/>
    </source>
</evidence>
<dbReference type="GeneID" id="28968368"/>
<name>A0AAJ8MFS3_9TREE</name>